<comment type="caution">
    <text evidence="1">The sequence shown here is derived from an EMBL/GenBank/DDBJ whole genome shotgun (WGS) entry which is preliminary data.</text>
</comment>
<dbReference type="AlphaFoldDB" id="A0A0F9WX00"/>
<dbReference type="EMBL" id="LAZR01000107">
    <property type="protein sequence ID" value="KKN90911.1"/>
    <property type="molecule type" value="Genomic_DNA"/>
</dbReference>
<sequence length="83" mass="10034">MVKQITKWETEDGGVFDTVKEARAWERYINFSQKLQIIAENDTTLEHKDIIYEFICDNYKELKKLFEDYKDMEDIPSTTKEEF</sequence>
<gene>
    <name evidence="1" type="ORF">LCGC14_0224950</name>
</gene>
<protein>
    <submittedName>
        <fullName evidence="1">Uncharacterized protein</fullName>
    </submittedName>
</protein>
<reference evidence="1" key="1">
    <citation type="journal article" date="2015" name="Nature">
        <title>Complex archaea that bridge the gap between prokaryotes and eukaryotes.</title>
        <authorList>
            <person name="Spang A."/>
            <person name="Saw J.H."/>
            <person name="Jorgensen S.L."/>
            <person name="Zaremba-Niedzwiedzka K."/>
            <person name="Martijn J."/>
            <person name="Lind A.E."/>
            <person name="van Eijk R."/>
            <person name="Schleper C."/>
            <person name="Guy L."/>
            <person name="Ettema T.J."/>
        </authorList>
    </citation>
    <scope>NUCLEOTIDE SEQUENCE</scope>
</reference>
<name>A0A0F9WX00_9ZZZZ</name>
<organism evidence="1">
    <name type="scientific">marine sediment metagenome</name>
    <dbReference type="NCBI Taxonomy" id="412755"/>
    <lineage>
        <taxon>unclassified sequences</taxon>
        <taxon>metagenomes</taxon>
        <taxon>ecological metagenomes</taxon>
    </lineage>
</organism>
<accession>A0A0F9WX00</accession>
<evidence type="ECO:0000313" key="1">
    <source>
        <dbReference type="EMBL" id="KKN90911.1"/>
    </source>
</evidence>
<proteinExistence type="predicted"/>